<dbReference type="InterPro" id="IPR011032">
    <property type="entry name" value="GroES-like_sf"/>
</dbReference>
<dbReference type="InterPro" id="IPR013149">
    <property type="entry name" value="ADH-like_C"/>
</dbReference>
<dbReference type="InterPro" id="IPR013154">
    <property type="entry name" value="ADH-like_N"/>
</dbReference>
<gene>
    <name evidence="4" type="ORF">SAMN02927914_01655</name>
</gene>
<dbReference type="SUPFAM" id="SSF50129">
    <property type="entry name" value="GroES-like"/>
    <property type="match status" value="1"/>
</dbReference>
<dbReference type="GO" id="GO:0035925">
    <property type="term" value="F:mRNA 3'-UTR AU-rich region binding"/>
    <property type="evidence" value="ECO:0007669"/>
    <property type="project" value="TreeGrafter"/>
</dbReference>
<dbReference type="InterPro" id="IPR036291">
    <property type="entry name" value="NAD(P)-bd_dom_sf"/>
</dbReference>
<evidence type="ECO:0000313" key="5">
    <source>
        <dbReference type="Proteomes" id="UP000198588"/>
    </source>
</evidence>
<dbReference type="InterPro" id="IPR047618">
    <property type="entry name" value="QOR-like"/>
</dbReference>
<dbReference type="EMBL" id="FMXM01000004">
    <property type="protein sequence ID" value="SDA61091.1"/>
    <property type="molecule type" value="Genomic_DNA"/>
</dbReference>
<dbReference type="GO" id="GO:0003960">
    <property type="term" value="F:quinone reductase (NADPH) activity"/>
    <property type="evidence" value="ECO:0007669"/>
    <property type="project" value="InterPro"/>
</dbReference>
<dbReference type="GO" id="GO:0070402">
    <property type="term" value="F:NADPH binding"/>
    <property type="evidence" value="ECO:0007669"/>
    <property type="project" value="TreeGrafter"/>
</dbReference>
<dbReference type="SMART" id="SM00829">
    <property type="entry name" value="PKS_ER"/>
    <property type="match status" value="1"/>
</dbReference>
<dbReference type="InterPro" id="IPR002364">
    <property type="entry name" value="Quin_OxRdtase/zeta-crystal_CS"/>
</dbReference>
<dbReference type="InterPro" id="IPR020843">
    <property type="entry name" value="ER"/>
</dbReference>
<dbReference type="Pfam" id="PF08240">
    <property type="entry name" value="ADH_N"/>
    <property type="match status" value="1"/>
</dbReference>
<reference evidence="4 5" key="1">
    <citation type="submission" date="2016-10" db="EMBL/GenBank/DDBJ databases">
        <authorList>
            <person name="de Groot N.N."/>
        </authorList>
    </citation>
    <scope>NUCLEOTIDE SEQUENCE [LARGE SCALE GENOMIC DNA]</scope>
    <source>
        <strain evidence="4 5">CGMCC 1.12097</strain>
    </source>
</reference>
<feature type="domain" description="Enoyl reductase (ER)" evidence="3">
    <location>
        <begin position="193"/>
        <end position="504"/>
    </location>
</feature>
<keyword evidence="1" id="KW-0521">NADP</keyword>
<dbReference type="Pfam" id="PF00107">
    <property type="entry name" value="ADH_zinc_N"/>
    <property type="match status" value="1"/>
</dbReference>
<evidence type="ECO:0000313" key="4">
    <source>
        <dbReference type="EMBL" id="SDA61091.1"/>
    </source>
</evidence>
<evidence type="ECO:0000259" key="3">
    <source>
        <dbReference type="SMART" id="SM00829"/>
    </source>
</evidence>
<dbReference type="GO" id="GO:0005829">
    <property type="term" value="C:cytosol"/>
    <property type="evidence" value="ECO:0007669"/>
    <property type="project" value="TreeGrafter"/>
</dbReference>
<dbReference type="InterPro" id="IPR019587">
    <property type="entry name" value="Polyketide_cyclase/dehydratase"/>
</dbReference>
<sequence>MVQVRQSTIIDAPIDEVWAILRDFNGHDRWHPAISFSEIEGGEPVDAVGAVRHFRLADGGELREQLLALSDKDHRLSYCLLEAPLPLMGYVASLRLKPVTDGNATFWEWRSEFNPPAHRRDELVKLVTEGIYQAGFSAVRNLLRRRSVVSPIDARQPRAVAVPMPSASVPRTVSTVAPGQASTTKAILVERYGGPEELQLREIGLPPLEPNQVRIRHTVIGVNFIDVYCRTGFFDLLQPPGVPGMEAAGVIEAVGPAVSGFSVGDRVAYACPPVGAYAERRNMAPELLVHLSNDIPDEIAAAGLLKGVAASFLLHDVHVVKRGDIVLIHAAAGGIGQLLVQWARHLGATVIATVSSDDKARIVERLGAHHVIVYSRENFAEAVMRLTGGMGANVAYDAVGNDTFAGSLAALAVRGHLVSFGQASGPVGNWDIGRFASRSLTISRPNYAHYTDTPEKLAPHVARFFQALRQGVVRVEAPTRYDLANAADAHRDLESRRTTGALVLLP</sequence>
<dbReference type="PANTHER" id="PTHR48106:SF13">
    <property type="entry name" value="QUINONE OXIDOREDUCTASE-RELATED"/>
    <property type="match status" value="1"/>
</dbReference>
<protein>
    <submittedName>
        <fullName evidence="4">NADPH:quinone reductase</fullName>
    </submittedName>
</protein>
<dbReference type="Pfam" id="PF10604">
    <property type="entry name" value="Polyketide_cyc2"/>
    <property type="match status" value="1"/>
</dbReference>
<dbReference type="RefSeq" id="WP_091576661.1">
    <property type="nucleotide sequence ID" value="NZ_FMXM01000004.1"/>
</dbReference>
<proteinExistence type="predicted"/>
<dbReference type="STRING" id="1165689.SAMN02927914_01655"/>
<evidence type="ECO:0000256" key="2">
    <source>
        <dbReference type="ARBA" id="ARBA00023002"/>
    </source>
</evidence>
<name>A0A1G5WSJ1_9HYPH</name>
<dbReference type="InterPro" id="IPR023393">
    <property type="entry name" value="START-like_dom_sf"/>
</dbReference>
<dbReference type="PROSITE" id="PS01162">
    <property type="entry name" value="QOR_ZETA_CRYSTAL"/>
    <property type="match status" value="1"/>
</dbReference>
<dbReference type="AlphaFoldDB" id="A0A1G5WSJ1"/>
<dbReference type="SUPFAM" id="SSF51735">
    <property type="entry name" value="NAD(P)-binding Rossmann-fold domains"/>
    <property type="match status" value="1"/>
</dbReference>
<keyword evidence="2" id="KW-0560">Oxidoreductase</keyword>
<organism evidence="4 5">
    <name type="scientific">Mesorhizobium qingshengii</name>
    <dbReference type="NCBI Taxonomy" id="1165689"/>
    <lineage>
        <taxon>Bacteria</taxon>
        <taxon>Pseudomonadati</taxon>
        <taxon>Pseudomonadota</taxon>
        <taxon>Alphaproteobacteria</taxon>
        <taxon>Hyphomicrobiales</taxon>
        <taxon>Phyllobacteriaceae</taxon>
        <taxon>Mesorhizobium</taxon>
    </lineage>
</organism>
<dbReference type="Proteomes" id="UP000198588">
    <property type="component" value="Unassembled WGS sequence"/>
</dbReference>
<dbReference type="Gene3D" id="3.30.530.20">
    <property type="match status" value="1"/>
</dbReference>
<dbReference type="GO" id="GO:0008270">
    <property type="term" value="F:zinc ion binding"/>
    <property type="evidence" value="ECO:0007669"/>
    <property type="project" value="InterPro"/>
</dbReference>
<evidence type="ECO:0000256" key="1">
    <source>
        <dbReference type="ARBA" id="ARBA00022857"/>
    </source>
</evidence>
<dbReference type="PANTHER" id="PTHR48106">
    <property type="entry name" value="QUINONE OXIDOREDUCTASE PIG3-RELATED"/>
    <property type="match status" value="1"/>
</dbReference>
<dbReference type="FunFam" id="3.40.50.720:FF:000053">
    <property type="entry name" value="Quinone oxidoreductase 1"/>
    <property type="match status" value="1"/>
</dbReference>
<dbReference type="OrthoDB" id="9805883at2"/>
<dbReference type="CDD" id="cd07821">
    <property type="entry name" value="PYR_PYL_RCAR_like"/>
    <property type="match status" value="1"/>
</dbReference>
<dbReference type="Gene3D" id="3.40.50.720">
    <property type="entry name" value="NAD(P)-binding Rossmann-like Domain"/>
    <property type="match status" value="1"/>
</dbReference>
<dbReference type="SUPFAM" id="SSF55961">
    <property type="entry name" value="Bet v1-like"/>
    <property type="match status" value="1"/>
</dbReference>
<dbReference type="Gene3D" id="3.90.180.10">
    <property type="entry name" value="Medium-chain alcohol dehydrogenases, catalytic domain"/>
    <property type="match status" value="1"/>
</dbReference>
<dbReference type="CDD" id="cd05286">
    <property type="entry name" value="QOR2"/>
    <property type="match status" value="1"/>
</dbReference>
<accession>A0A1G5WSJ1</accession>